<evidence type="ECO:0000256" key="1">
    <source>
        <dbReference type="SAM" id="MobiDB-lite"/>
    </source>
</evidence>
<reference evidence="2" key="1">
    <citation type="submission" date="2024-07" db="EMBL/GenBank/DDBJ databases">
        <authorList>
            <person name="Yu S.T."/>
        </authorList>
    </citation>
    <scope>NUCLEOTIDE SEQUENCE</scope>
    <source>
        <strain evidence="2">R17</strain>
    </source>
</reference>
<dbReference type="GeneID" id="303247613"/>
<evidence type="ECO:0000313" key="2">
    <source>
        <dbReference type="EMBL" id="XDQ22446.1"/>
    </source>
</evidence>
<protein>
    <submittedName>
        <fullName evidence="2">Uncharacterized protein</fullName>
    </submittedName>
</protein>
<proteinExistence type="predicted"/>
<accession>A0AB39NY90</accession>
<organism evidence="2">
    <name type="scientific">Streptomyces sp. R17</name>
    <dbReference type="NCBI Taxonomy" id="3238626"/>
    <lineage>
        <taxon>Bacteria</taxon>
        <taxon>Bacillati</taxon>
        <taxon>Actinomycetota</taxon>
        <taxon>Actinomycetes</taxon>
        <taxon>Kitasatosporales</taxon>
        <taxon>Streptomycetaceae</taxon>
        <taxon>Streptomyces</taxon>
    </lineage>
</organism>
<gene>
    <name evidence="2" type="ORF">AB5J48_31815</name>
</gene>
<dbReference type="RefSeq" id="WP_031062608.1">
    <property type="nucleotide sequence ID" value="NZ_CP163433.1"/>
</dbReference>
<dbReference type="EMBL" id="CP163433">
    <property type="protein sequence ID" value="XDQ22446.1"/>
    <property type="molecule type" value="Genomic_DNA"/>
</dbReference>
<sequence>MTIGTVSMAKTSGSPVAWLVGLPFRFAAARAVRLYYVVADAEDDEQAVRVALERADRDRDGNGHGDGDDRQLSPGTPIEVRRVLRDPLGNTSLAEPSGCDGRRVQEPVRVAG</sequence>
<name>A0AB39NY90_9ACTN</name>
<dbReference type="AlphaFoldDB" id="A0AB39NY90"/>
<feature type="compositionally biased region" description="Basic and acidic residues" evidence="1">
    <location>
        <begin position="51"/>
        <end position="71"/>
    </location>
</feature>
<feature type="region of interest" description="Disordered" evidence="1">
    <location>
        <begin position="51"/>
        <end position="112"/>
    </location>
</feature>